<protein>
    <submittedName>
        <fullName evidence="11">Toxin RTX-I translocation ATP-binding protein</fullName>
    </submittedName>
</protein>
<dbReference type="SMART" id="SM00382">
    <property type="entry name" value="AAA"/>
    <property type="match status" value="1"/>
</dbReference>
<keyword evidence="4 11" id="KW-0067">ATP-binding</keyword>
<dbReference type="GO" id="GO:0005524">
    <property type="term" value="F:ATP binding"/>
    <property type="evidence" value="ECO:0007669"/>
    <property type="project" value="UniProtKB-KW"/>
</dbReference>
<dbReference type="GO" id="GO:0016887">
    <property type="term" value="F:ATP hydrolysis activity"/>
    <property type="evidence" value="ECO:0007669"/>
    <property type="project" value="InterPro"/>
</dbReference>
<organism evidence="11 12">
    <name type="scientific">Roseovarius aestuarii</name>
    <dbReference type="NCBI Taxonomy" id="475083"/>
    <lineage>
        <taxon>Bacteria</taxon>
        <taxon>Pseudomonadati</taxon>
        <taxon>Pseudomonadota</taxon>
        <taxon>Alphaproteobacteria</taxon>
        <taxon>Rhodobacterales</taxon>
        <taxon>Roseobacteraceae</taxon>
        <taxon>Roseovarius</taxon>
    </lineage>
</organism>
<accession>A0A1X7BM47</accession>
<feature type="transmembrane region" description="Helical" evidence="8">
    <location>
        <begin position="282"/>
        <end position="301"/>
    </location>
</feature>
<evidence type="ECO:0000256" key="2">
    <source>
        <dbReference type="ARBA" id="ARBA00022692"/>
    </source>
</evidence>
<dbReference type="AlphaFoldDB" id="A0A1X7BM47"/>
<gene>
    <name evidence="11" type="primary">apxIB</name>
    <name evidence="11" type="ORF">ROA7745_00495</name>
</gene>
<reference evidence="11 12" key="1">
    <citation type="submission" date="2017-03" db="EMBL/GenBank/DDBJ databases">
        <authorList>
            <person name="Afonso C.L."/>
            <person name="Miller P.J."/>
            <person name="Scott M.A."/>
            <person name="Spackman E."/>
            <person name="Goraichik I."/>
            <person name="Dimitrov K.M."/>
            <person name="Suarez D.L."/>
            <person name="Swayne D.E."/>
        </authorList>
    </citation>
    <scope>NUCLEOTIDE SEQUENCE [LARGE SCALE GENOMIC DNA]</scope>
    <source>
        <strain evidence="11 12">CECT 7745</strain>
    </source>
</reference>
<dbReference type="OrthoDB" id="9808328at2"/>
<evidence type="ECO:0000313" key="12">
    <source>
        <dbReference type="Proteomes" id="UP000193224"/>
    </source>
</evidence>
<dbReference type="Pfam" id="PF00664">
    <property type="entry name" value="ABC_membrane"/>
    <property type="match status" value="1"/>
</dbReference>
<feature type="transmembrane region" description="Helical" evidence="8">
    <location>
        <begin position="396"/>
        <end position="417"/>
    </location>
</feature>
<evidence type="ECO:0000259" key="9">
    <source>
        <dbReference type="PROSITE" id="PS50893"/>
    </source>
</evidence>
<comment type="subcellular location">
    <subcellularLocation>
        <location evidence="1">Cell membrane</location>
        <topology evidence="1">Multi-pass membrane protein</topology>
    </subcellularLocation>
</comment>
<evidence type="ECO:0000259" key="10">
    <source>
        <dbReference type="PROSITE" id="PS50929"/>
    </source>
</evidence>
<evidence type="ECO:0000313" key="11">
    <source>
        <dbReference type="EMBL" id="SMC10688.1"/>
    </source>
</evidence>
<evidence type="ECO:0000256" key="3">
    <source>
        <dbReference type="ARBA" id="ARBA00022741"/>
    </source>
</evidence>
<dbReference type="PROSITE" id="PS50929">
    <property type="entry name" value="ABC_TM1F"/>
    <property type="match status" value="1"/>
</dbReference>
<evidence type="ECO:0000256" key="4">
    <source>
        <dbReference type="ARBA" id="ARBA00022840"/>
    </source>
</evidence>
<evidence type="ECO:0000256" key="7">
    <source>
        <dbReference type="SAM" id="Coils"/>
    </source>
</evidence>
<dbReference type="PANTHER" id="PTHR24221:SF248">
    <property type="entry name" value="ABC TRANSPORTER TRANSMEMBRANE REGION"/>
    <property type="match status" value="1"/>
</dbReference>
<dbReference type="InterPro" id="IPR027417">
    <property type="entry name" value="P-loop_NTPase"/>
</dbReference>
<dbReference type="GO" id="GO:0005886">
    <property type="term" value="C:plasma membrane"/>
    <property type="evidence" value="ECO:0007669"/>
    <property type="project" value="UniProtKB-SubCell"/>
</dbReference>
<dbReference type="InterPro" id="IPR011527">
    <property type="entry name" value="ABC1_TM_dom"/>
</dbReference>
<dbReference type="EMBL" id="FWXB01000001">
    <property type="protein sequence ID" value="SMC10688.1"/>
    <property type="molecule type" value="Genomic_DNA"/>
</dbReference>
<keyword evidence="5 8" id="KW-1133">Transmembrane helix</keyword>
<dbReference type="Gene3D" id="3.40.50.300">
    <property type="entry name" value="P-loop containing nucleotide triphosphate hydrolases"/>
    <property type="match status" value="1"/>
</dbReference>
<keyword evidence="2 8" id="KW-0812">Transmembrane</keyword>
<dbReference type="InterPro" id="IPR039421">
    <property type="entry name" value="Type_1_exporter"/>
</dbReference>
<evidence type="ECO:0000256" key="1">
    <source>
        <dbReference type="ARBA" id="ARBA00004651"/>
    </source>
</evidence>
<evidence type="ECO:0000256" key="5">
    <source>
        <dbReference type="ARBA" id="ARBA00022989"/>
    </source>
</evidence>
<feature type="domain" description="ABC transporter" evidence="9">
    <location>
        <begin position="459"/>
        <end position="695"/>
    </location>
</feature>
<dbReference type="InterPro" id="IPR036640">
    <property type="entry name" value="ABC1_TM_sf"/>
</dbReference>
<sequence>MDNTLPSAINTLDRVMSAAGWHSNHNRLFEAVPHMSQQLNASDMIKTLENLGVPLTQQDCSLDLVREGDCPALFVREDGTISAILDAKDAQLLTCSVAEDKPIWQAASEGRGRLIRLERFDSGIETEITLGFSHICSEFSGISPWLISASFMSNLAGLATPLLIMVVYDRVIPSGSVDLVLSLVVAVLLVLAADCGFRFARSSAVAYMGRHAEHQMGLALFRKLLALPIDQIQKSDVEQQLARFRQFESLRDIFSGQVLTTLLDLPFILIFLAVLFVLCPPVAWLVICLILVFALAITQNLPKLKKLNAQAAEAKTQLQSHIFEATEKQHAIQTLGLVQHWKEKNAALVKQAAQAARKAGGRSLVSQFIGQGLMAVAGVGAVVISAMSAIEGDITFGALIAVMALVWKVLTPLQALYSNAPQILSFLSSKRQSDRVLALSEEVVRGIGQSHQKAFEGQISFSGVTHRYDVASAPVLSQVSLDIQAGEFVLLCGDSNGGKTSLLDLICGFRQPSIGSIQLDGVDVRQIAVDDLRRAITYEQSQSQLFYGTLYQNFRLASPDISEQEVVGILRTMDILEEVEKFPNSIHTRLSETFRATLPSSTLSALALARSIGREGPVLLLNEPTTGLDQSRKIALAEKLSHLKGSKTILVATSDQRLIELGDRFVYLDQGRVIANDTGLAGRKKLAALQRKSGGN</sequence>
<dbReference type="InterPro" id="IPR003439">
    <property type="entry name" value="ABC_transporter-like_ATP-bd"/>
</dbReference>
<feature type="transmembrane region" description="Helical" evidence="8">
    <location>
        <begin position="368"/>
        <end position="390"/>
    </location>
</feature>
<dbReference type="Gene3D" id="1.20.1560.10">
    <property type="entry name" value="ABC transporter type 1, transmembrane domain"/>
    <property type="match status" value="1"/>
</dbReference>
<name>A0A1X7BM47_9RHOB</name>
<evidence type="ECO:0000256" key="6">
    <source>
        <dbReference type="ARBA" id="ARBA00023136"/>
    </source>
</evidence>
<dbReference type="PROSITE" id="PS50893">
    <property type="entry name" value="ABC_TRANSPORTER_2"/>
    <property type="match status" value="1"/>
</dbReference>
<keyword evidence="7" id="KW-0175">Coiled coil</keyword>
<proteinExistence type="predicted"/>
<feature type="domain" description="ABC transmembrane type-1" evidence="10">
    <location>
        <begin position="145"/>
        <end position="425"/>
    </location>
</feature>
<dbReference type="PANTHER" id="PTHR24221">
    <property type="entry name" value="ATP-BINDING CASSETTE SUB-FAMILY B"/>
    <property type="match status" value="1"/>
</dbReference>
<keyword evidence="6 8" id="KW-0472">Membrane</keyword>
<dbReference type="SUPFAM" id="SSF90123">
    <property type="entry name" value="ABC transporter transmembrane region"/>
    <property type="match status" value="1"/>
</dbReference>
<feature type="transmembrane region" description="Helical" evidence="8">
    <location>
        <begin position="253"/>
        <end position="276"/>
    </location>
</feature>
<evidence type="ECO:0000256" key="8">
    <source>
        <dbReference type="SAM" id="Phobius"/>
    </source>
</evidence>
<feature type="transmembrane region" description="Helical" evidence="8">
    <location>
        <begin position="145"/>
        <end position="168"/>
    </location>
</feature>
<dbReference type="GO" id="GO:0034040">
    <property type="term" value="F:ATPase-coupled lipid transmembrane transporter activity"/>
    <property type="evidence" value="ECO:0007669"/>
    <property type="project" value="TreeGrafter"/>
</dbReference>
<dbReference type="Proteomes" id="UP000193224">
    <property type="component" value="Unassembled WGS sequence"/>
</dbReference>
<keyword evidence="12" id="KW-1185">Reference proteome</keyword>
<dbReference type="InterPro" id="IPR003593">
    <property type="entry name" value="AAA+_ATPase"/>
</dbReference>
<feature type="coiled-coil region" evidence="7">
    <location>
        <begin position="304"/>
        <end position="358"/>
    </location>
</feature>
<dbReference type="GO" id="GO:0140359">
    <property type="term" value="F:ABC-type transporter activity"/>
    <property type="evidence" value="ECO:0007669"/>
    <property type="project" value="InterPro"/>
</dbReference>
<feature type="transmembrane region" description="Helical" evidence="8">
    <location>
        <begin position="180"/>
        <end position="200"/>
    </location>
</feature>
<dbReference type="RefSeq" id="WP_085798626.1">
    <property type="nucleotide sequence ID" value="NZ_FWXB01000001.1"/>
</dbReference>
<dbReference type="Pfam" id="PF00005">
    <property type="entry name" value="ABC_tran"/>
    <property type="match status" value="1"/>
</dbReference>
<keyword evidence="3" id="KW-0547">Nucleotide-binding</keyword>
<dbReference type="SUPFAM" id="SSF52540">
    <property type="entry name" value="P-loop containing nucleoside triphosphate hydrolases"/>
    <property type="match status" value="1"/>
</dbReference>